<dbReference type="Proteomes" id="UP000824890">
    <property type="component" value="Unassembled WGS sequence"/>
</dbReference>
<evidence type="ECO:0000256" key="7">
    <source>
        <dbReference type="ARBA" id="ARBA00022842"/>
    </source>
</evidence>
<feature type="non-terminal residue" evidence="11">
    <location>
        <position position="1"/>
    </location>
</feature>
<evidence type="ECO:0000256" key="2">
    <source>
        <dbReference type="ARBA" id="ARBA00001946"/>
    </source>
</evidence>
<accession>A0ABQ8A3Z1</accession>
<reference evidence="11 12" key="1">
    <citation type="submission" date="2021-05" db="EMBL/GenBank/DDBJ databases">
        <title>Genome Assembly of Synthetic Allotetraploid Brassica napus Reveals Homoeologous Exchanges between Subgenomes.</title>
        <authorList>
            <person name="Davis J.T."/>
        </authorList>
    </citation>
    <scope>NUCLEOTIDE SEQUENCE [LARGE SCALE GENOMIC DNA]</scope>
    <source>
        <strain evidence="12">cv. Da-Ae</strain>
        <tissue evidence="11">Seedling</tissue>
    </source>
</reference>
<dbReference type="PROSITE" id="PS51435">
    <property type="entry name" value="AP_NUCLEASE_F1_4"/>
    <property type="match status" value="1"/>
</dbReference>
<dbReference type="InterPro" id="IPR020847">
    <property type="entry name" value="AP_endonuclease_F1_BS"/>
</dbReference>
<evidence type="ECO:0000256" key="8">
    <source>
        <dbReference type="SAM" id="MobiDB-lite"/>
    </source>
</evidence>
<dbReference type="CDD" id="cd09087">
    <property type="entry name" value="Ape1-like_AP-endo"/>
    <property type="match status" value="1"/>
</dbReference>
<keyword evidence="6" id="KW-0378">Hydrolase</keyword>
<organism evidence="11 12">
    <name type="scientific">Brassica napus</name>
    <name type="common">Rape</name>
    <dbReference type="NCBI Taxonomy" id="3708"/>
    <lineage>
        <taxon>Eukaryota</taxon>
        <taxon>Viridiplantae</taxon>
        <taxon>Streptophyta</taxon>
        <taxon>Embryophyta</taxon>
        <taxon>Tracheophyta</taxon>
        <taxon>Spermatophyta</taxon>
        <taxon>Magnoliopsida</taxon>
        <taxon>eudicotyledons</taxon>
        <taxon>Gunneridae</taxon>
        <taxon>Pentapetalae</taxon>
        <taxon>rosids</taxon>
        <taxon>malvids</taxon>
        <taxon>Brassicales</taxon>
        <taxon>Brassicaceae</taxon>
        <taxon>Brassiceae</taxon>
        <taxon>Brassica</taxon>
    </lineage>
</organism>
<dbReference type="Pfam" id="PF03372">
    <property type="entry name" value="Exo_endo_phos"/>
    <property type="match status" value="1"/>
</dbReference>
<feature type="region of interest" description="Disordered" evidence="8">
    <location>
        <begin position="605"/>
        <end position="662"/>
    </location>
</feature>
<keyword evidence="12" id="KW-1185">Reference proteome</keyword>
<feature type="transmembrane region" description="Helical" evidence="9">
    <location>
        <begin position="28"/>
        <end position="50"/>
    </location>
</feature>
<comment type="similarity">
    <text evidence="3">Belongs to the DNA repair enzymes AP/ExoA family.</text>
</comment>
<evidence type="ECO:0000256" key="1">
    <source>
        <dbReference type="ARBA" id="ARBA00001936"/>
    </source>
</evidence>
<feature type="compositionally biased region" description="Basic and acidic residues" evidence="8">
    <location>
        <begin position="649"/>
        <end position="662"/>
    </location>
</feature>
<dbReference type="PANTHER" id="PTHR46701:SF8">
    <property type="entry name" value="GLYCOSYLTRANSFERASE FAMILY 92 PROTEIN"/>
    <property type="match status" value="1"/>
</dbReference>
<evidence type="ECO:0000256" key="5">
    <source>
        <dbReference type="ARBA" id="ARBA00022734"/>
    </source>
</evidence>
<name>A0ABQ8A3Z1_BRANA</name>
<dbReference type="PROSITE" id="PS00727">
    <property type="entry name" value="AP_NUCLEASE_F1_2"/>
    <property type="match status" value="1"/>
</dbReference>
<evidence type="ECO:0000256" key="6">
    <source>
        <dbReference type="ARBA" id="ARBA00022801"/>
    </source>
</evidence>
<evidence type="ECO:0000313" key="11">
    <source>
        <dbReference type="EMBL" id="KAH0887249.1"/>
    </source>
</evidence>
<evidence type="ECO:0000256" key="9">
    <source>
        <dbReference type="SAM" id="Phobius"/>
    </source>
</evidence>
<sequence length="985" mass="110788">LKKLQERLTDKTAPSFSFKYNLSLSQRIHTSLAFLAAFSVSHMASGLYSSSKPSLSSSSSSSSWLFLLLTLLPLSLACFAFLLQWPGGINDWFTDNHPFPGMSPISKKSSDSGCVSLLGQSHATSFPYLRDLNLDHKKDLKPKICITTSTSAGLEQTLPWIFYHKVIGVSTFYLFVEGTAASPNVSRVLETIPGVNVIYRTRELEEEQAKSRIWNETWLQKFFYKPCNYELFVKQNLNMEMAITMARDDGMDWILHLDTDELVHPSGASEYSVERDDIKEPFTEVSMFKKNYEHVPRDVYFGNFKEATHGNTNYFLTYGNGKSAARIQDHLRPNGAHRWYNYKKIPNFIFLEEAAVLHYTYSRFSDLTSRRDRCGCKPTRADVKRCFMLEFDRSAFIIASTSTSEEMLQWYREHVVWTDEKLKLKLLEKGILTRIYAPMVIIQELREAGVFTSVVTSAHMSFSNKSSISRESSSSHATVRKVLEFDDTDDLVGESKVDSAVPPPSLGLQSSVVQAAKFPVVVPFRSLRFASSIVGVRVGTSSFNKRLMSNATSKSVPLSINNIKGKPMKVVLHHFACSGYLLMKLGLPVKGLKKELISTLQLHMDNSSPDESCGAEKETTSSTLSETVTIKRKIRNQEEANDEAYGNDNGEKKAKQSTEKNLKVKVSSKEEEASLTIAISSSNQSEPWTVLAHKKPEKDWKAYNPKTMRPPSLPEGTKSVKIMTWNVNGLRALLKLESFSALQLAQREDFDVLCLQETKIQVKDVEEIKKALIDGYDHSYWSCSVSKLGYSGTAIISRIKPLSVRYGTGLSGSDHDMEGRIVTVEFDSFYLINTYVPNSGDGLKRLGNKRSAGFTIEERQSFGENFLEKGFVDTFRKQHPGVVGYTYWGYRSGARKTNRGWRLDYYLVSESIAANVHDSYILPDDLATCYASNLQEIKSRNGGNNGLRRLVTGTGLRRLVTSKAVADVKAVPNTVWQEEVKVESD</sequence>
<dbReference type="InterPro" id="IPR019825">
    <property type="entry name" value="Lectin_legB_Mn/Ca_BS"/>
</dbReference>
<dbReference type="EMBL" id="JAGKQM010000014">
    <property type="protein sequence ID" value="KAH0887249.1"/>
    <property type="molecule type" value="Genomic_DNA"/>
</dbReference>
<protein>
    <recommendedName>
        <fullName evidence="10">Endonuclease/exonuclease/phosphatase domain-containing protein</fullName>
    </recommendedName>
</protein>
<dbReference type="PANTHER" id="PTHR46701">
    <property type="entry name" value="GLYCOSYLTRANSFERASE-LIKE KOBITO 1"/>
    <property type="match status" value="1"/>
</dbReference>
<feature type="domain" description="Endonuclease/exonuclease/phosphatase" evidence="10">
    <location>
        <begin position="723"/>
        <end position="924"/>
    </location>
</feature>
<dbReference type="InterPro" id="IPR004808">
    <property type="entry name" value="AP_endonuc_1"/>
</dbReference>
<keyword evidence="5" id="KW-0430">Lectin</keyword>
<comment type="cofactor">
    <cofactor evidence="2">
        <name>Mg(2+)</name>
        <dbReference type="ChEBI" id="CHEBI:18420"/>
    </cofactor>
</comment>
<dbReference type="PROSITE" id="PS00728">
    <property type="entry name" value="AP_NUCLEASE_F1_3"/>
    <property type="match status" value="1"/>
</dbReference>
<dbReference type="PROSITE" id="PS00726">
    <property type="entry name" value="AP_NUCLEASE_F1_1"/>
    <property type="match status" value="1"/>
</dbReference>
<dbReference type="Gene3D" id="3.60.10.10">
    <property type="entry name" value="Endonuclease/exonuclease/phosphatase"/>
    <property type="match status" value="2"/>
</dbReference>
<comment type="cofactor">
    <cofactor evidence="1">
        <name>Mn(2+)</name>
        <dbReference type="ChEBI" id="CHEBI:29035"/>
    </cofactor>
</comment>
<proteinExistence type="inferred from homology"/>
<dbReference type="InterPro" id="IPR044224">
    <property type="entry name" value="KOBITO1-like"/>
</dbReference>
<dbReference type="NCBIfam" id="TIGR00633">
    <property type="entry name" value="xth"/>
    <property type="match status" value="1"/>
</dbReference>
<evidence type="ECO:0000256" key="4">
    <source>
        <dbReference type="ARBA" id="ARBA00022723"/>
    </source>
</evidence>
<evidence type="ECO:0000259" key="10">
    <source>
        <dbReference type="Pfam" id="PF03372"/>
    </source>
</evidence>
<feature type="transmembrane region" description="Helical" evidence="9">
    <location>
        <begin position="62"/>
        <end position="85"/>
    </location>
</feature>
<keyword evidence="9" id="KW-1133">Transmembrane helix</keyword>
<keyword evidence="4" id="KW-0479">Metal-binding</keyword>
<evidence type="ECO:0000256" key="3">
    <source>
        <dbReference type="ARBA" id="ARBA00007092"/>
    </source>
</evidence>
<dbReference type="InterPro" id="IPR005135">
    <property type="entry name" value="Endo/exonuclease/phosphatase"/>
</dbReference>
<dbReference type="SUPFAM" id="SSF56219">
    <property type="entry name" value="DNase I-like"/>
    <property type="match status" value="1"/>
</dbReference>
<keyword evidence="7" id="KW-0460">Magnesium</keyword>
<dbReference type="InterPro" id="IPR036691">
    <property type="entry name" value="Endo/exonu/phosph_ase_sf"/>
</dbReference>
<keyword evidence="9" id="KW-0812">Transmembrane</keyword>
<gene>
    <name evidence="11" type="ORF">HID58_063345</name>
</gene>
<evidence type="ECO:0000313" key="12">
    <source>
        <dbReference type="Proteomes" id="UP000824890"/>
    </source>
</evidence>
<dbReference type="PROSITE" id="PS00307">
    <property type="entry name" value="LECTIN_LEGUME_BETA"/>
    <property type="match status" value="1"/>
</dbReference>
<keyword evidence="9" id="KW-0472">Membrane</keyword>
<dbReference type="InterPro" id="IPR020848">
    <property type="entry name" value="AP_endonuclease_F1_CS"/>
</dbReference>
<comment type="caution">
    <text evidence="11">The sequence shown here is derived from an EMBL/GenBank/DDBJ whole genome shotgun (WGS) entry which is preliminary data.</text>
</comment>